<organism evidence="2 3">
    <name type="scientific">Aerococcus viridans</name>
    <dbReference type="NCBI Taxonomy" id="1377"/>
    <lineage>
        <taxon>Bacteria</taxon>
        <taxon>Bacillati</taxon>
        <taxon>Bacillota</taxon>
        <taxon>Bacilli</taxon>
        <taxon>Lactobacillales</taxon>
        <taxon>Aerococcaceae</taxon>
        <taxon>Aerococcus</taxon>
    </lineage>
</organism>
<evidence type="ECO:0000259" key="1">
    <source>
        <dbReference type="Pfam" id="PF07659"/>
    </source>
</evidence>
<comment type="caution">
    <text evidence="2">The sequence shown here is derived from an EMBL/GenBank/DDBJ whole genome shotgun (WGS) entry which is preliminary data.</text>
</comment>
<feature type="domain" description="Nucleotide modification associated" evidence="1">
    <location>
        <begin position="21"/>
        <end position="85"/>
    </location>
</feature>
<dbReference type="InterPro" id="IPR011630">
    <property type="entry name" value="DUF1599"/>
</dbReference>
<dbReference type="Proteomes" id="UP000192813">
    <property type="component" value="Unassembled WGS sequence"/>
</dbReference>
<dbReference type="AlphaFoldDB" id="A0A2J9PKH8"/>
<proteinExistence type="predicted"/>
<dbReference type="RefSeq" id="WP_083067630.1">
    <property type="nucleotide sequence ID" value="NZ_NBTM02000001.1"/>
</dbReference>
<reference evidence="3" key="1">
    <citation type="submission" date="2017-12" db="EMBL/GenBank/DDBJ databases">
        <title>FDA dAtabase for Regulatory Grade micrObial Sequences (FDA-ARGOS): Supporting development and validation of Infectious Disease Dx tests.</title>
        <authorList>
            <person name="Hoffmann M."/>
            <person name="Allard M."/>
            <person name="Evans P."/>
            <person name="Brown E."/>
            <person name="Tallon L."/>
            <person name="Sadzewicz L."/>
            <person name="Sengamalay N."/>
            <person name="Ott S."/>
            <person name="Godinez A."/>
            <person name="Nagaraj S."/>
            <person name="Vavikolanu K."/>
            <person name="Aluvathingal J."/>
            <person name="Nadendla S."/>
            <person name="Sichtig H."/>
        </authorList>
    </citation>
    <scope>NUCLEOTIDE SEQUENCE [LARGE SCALE GENOMIC DNA]</scope>
    <source>
        <strain evidence="3">FDAARGOS_249</strain>
    </source>
</reference>
<dbReference type="EMBL" id="NBTM02000001">
    <property type="protein sequence ID" value="PNL90854.1"/>
    <property type="molecule type" value="Genomic_DNA"/>
</dbReference>
<gene>
    <name evidence="2" type="ORF">A6J77_000655</name>
</gene>
<protein>
    <recommendedName>
        <fullName evidence="1">Nucleotide modification associated domain-containing protein</fullName>
    </recommendedName>
</protein>
<dbReference type="Pfam" id="PF07659">
    <property type="entry name" value="DUF1599"/>
    <property type="match status" value="1"/>
</dbReference>
<name>A0A2J9PKH8_9LACT</name>
<evidence type="ECO:0000313" key="3">
    <source>
        <dbReference type="Proteomes" id="UP000192813"/>
    </source>
</evidence>
<accession>A0A2J9PKH8</accession>
<evidence type="ECO:0000313" key="2">
    <source>
        <dbReference type="EMBL" id="PNL90854.1"/>
    </source>
</evidence>
<sequence>MDKQREFNNIITEMSELYSAKNHDYGDAFGQTFAELGIISAITRISDKTNRLKSLATKDQRVDDERIEDTLMDLANYAVMTLIELQDNDDKKPIETVIAYADGGPVFKTELPVKPIAGVYKGKVYKGRLNLLKDLKHDGFEWFARDYDGELYVYEGAP</sequence>